<reference evidence="1" key="1">
    <citation type="submission" date="2021-05" db="EMBL/GenBank/DDBJ databases">
        <authorList>
            <person name="Alioto T."/>
            <person name="Alioto T."/>
            <person name="Gomez Garrido J."/>
        </authorList>
    </citation>
    <scope>NUCLEOTIDE SEQUENCE</scope>
</reference>
<evidence type="ECO:0000313" key="1">
    <source>
        <dbReference type="EMBL" id="CAG6449047.1"/>
    </source>
</evidence>
<dbReference type="EMBL" id="HBUE01012267">
    <property type="protein sequence ID" value="CAG6449047.1"/>
    <property type="molecule type" value="Transcribed_RNA"/>
</dbReference>
<name>A0A8D8A632_CULPI</name>
<dbReference type="AlphaFoldDB" id="A0A8D8A632"/>
<organism evidence="1">
    <name type="scientific">Culex pipiens</name>
    <name type="common">House mosquito</name>
    <dbReference type="NCBI Taxonomy" id="7175"/>
    <lineage>
        <taxon>Eukaryota</taxon>
        <taxon>Metazoa</taxon>
        <taxon>Ecdysozoa</taxon>
        <taxon>Arthropoda</taxon>
        <taxon>Hexapoda</taxon>
        <taxon>Insecta</taxon>
        <taxon>Pterygota</taxon>
        <taxon>Neoptera</taxon>
        <taxon>Endopterygota</taxon>
        <taxon>Diptera</taxon>
        <taxon>Nematocera</taxon>
        <taxon>Culicoidea</taxon>
        <taxon>Culicidae</taxon>
        <taxon>Culicinae</taxon>
        <taxon>Culicini</taxon>
        <taxon>Culex</taxon>
        <taxon>Culex</taxon>
    </lineage>
</organism>
<sequence length="171" mass="19383">MLSGKRRMRQPKVARKVLCGNLVLLDVRARLAWINAAAKASFRPDNKVAQRGRLRLGWSPGFLQEAFLFRLLRMGTQKVARKGELNHLGQRERARARSGDGAPEHAVRTVRDIFRHQLVGGAVLESSQLGRVKVSLCRGSRGVHRRCGRNGFYDVTSTNLKRSMFTLHWQI</sequence>
<protein>
    <submittedName>
        <fullName evidence="1">(northern house mosquito) hypothetical protein</fullName>
    </submittedName>
</protein>
<accession>A0A8D8A632</accession>
<proteinExistence type="predicted"/>